<protein>
    <recommendedName>
        <fullName evidence="3 7">Mannitol-1-phosphate 5-dehydrogenase</fullName>
        <ecNumber evidence="2 7">1.1.1.17</ecNumber>
    </recommendedName>
</protein>
<dbReference type="Pfam" id="PF01232">
    <property type="entry name" value="Mannitol_dh"/>
    <property type="match status" value="1"/>
</dbReference>
<keyword evidence="5 7" id="KW-0520">NAD</keyword>
<dbReference type="InterPro" id="IPR023028">
    <property type="entry name" value="Mannitol_1_phos_5_DH"/>
</dbReference>
<comment type="similarity">
    <text evidence="1 7">Belongs to the mannitol dehydrogenase family.</text>
</comment>
<evidence type="ECO:0000259" key="8">
    <source>
        <dbReference type="Pfam" id="PF01232"/>
    </source>
</evidence>
<keyword evidence="4 7" id="KW-0560">Oxidoreductase</keyword>
<dbReference type="InterPro" id="IPR000669">
    <property type="entry name" value="Mannitol_DH"/>
</dbReference>
<gene>
    <name evidence="7" type="primary">mtlD</name>
    <name evidence="10" type="ORF">RYX45_13445</name>
</gene>
<sequence length="378" mass="41700">MLAVHFGAGNIGRGFIGEVLHKNGYDICFVDVAQPLIDQLNEQKSYYIRLAQEKEETVLIKNVYGLNSQTQADEVIDMLAKADLITVSAGVNILPMIAPILAKGLLKRVEAGAGAVDVIACENAIGASTTLKGHVLDEMKDNKAKEVILANVGFPDAAVDRIVPNQTKEGLNVLVEPFFEWVVAAKGMKTGERLQGVNYVEELNPYIERKLYTVNTGHACLAYVGFAQGIPSIAEAVADQSIRKELEEVLKETSRLLEEKYQFDGAELKEYREKIISRFENVHLSDPVERVGRNPLRKLSASDRLIGPLVQLYNRGIKAPHLVKVAAAAFQFDVPSDEESVKIQSMLKEKGVTETIIEVTSLPEDHHLVTQIKEQLEA</sequence>
<dbReference type="InterPro" id="IPR013118">
    <property type="entry name" value="Mannitol_DH_C"/>
</dbReference>
<dbReference type="GO" id="GO:0019592">
    <property type="term" value="P:mannitol catabolic process"/>
    <property type="evidence" value="ECO:0007669"/>
    <property type="project" value="TreeGrafter"/>
</dbReference>
<dbReference type="AlphaFoldDB" id="A0AAJ2NPQ0"/>
<dbReference type="PROSITE" id="PS00974">
    <property type="entry name" value="MANNITOL_DHGENASE"/>
    <property type="match status" value="1"/>
</dbReference>
<dbReference type="SUPFAM" id="SSF48179">
    <property type="entry name" value="6-phosphogluconate dehydrogenase C-terminal domain-like"/>
    <property type="match status" value="1"/>
</dbReference>
<evidence type="ECO:0000256" key="3">
    <source>
        <dbReference type="ARBA" id="ARBA00016219"/>
    </source>
</evidence>
<dbReference type="InterPro" id="IPR008927">
    <property type="entry name" value="6-PGluconate_DH-like_C_sf"/>
</dbReference>
<dbReference type="Gene3D" id="3.40.50.720">
    <property type="entry name" value="NAD(P)-binding Rossmann-like Domain"/>
    <property type="match status" value="1"/>
</dbReference>
<dbReference type="SUPFAM" id="SSF51735">
    <property type="entry name" value="NAD(P)-binding Rossmann-fold domains"/>
    <property type="match status" value="1"/>
</dbReference>
<accession>A0AAJ2NPQ0</accession>
<dbReference type="PANTHER" id="PTHR30524">
    <property type="entry name" value="MANNITOL-1-PHOSPHATE 5-DEHYDROGENASE"/>
    <property type="match status" value="1"/>
</dbReference>
<evidence type="ECO:0000313" key="11">
    <source>
        <dbReference type="Proteomes" id="UP001285636"/>
    </source>
</evidence>
<dbReference type="InterPro" id="IPR013328">
    <property type="entry name" value="6PGD_dom2"/>
</dbReference>
<dbReference type="Pfam" id="PF08125">
    <property type="entry name" value="Mannitol_dh_C"/>
    <property type="match status" value="1"/>
</dbReference>
<dbReference type="Proteomes" id="UP001285636">
    <property type="component" value="Unassembled WGS sequence"/>
</dbReference>
<dbReference type="InterPro" id="IPR023027">
    <property type="entry name" value="Mannitol_DH_CS"/>
</dbReference>
<dbReference type="InterPro" id="IPR013131">
    <property type="entry name" value="Mannitol_DH_N"/>
</dbReference>
<dbReference type="NCBIfam" id="NF002647">
    <property type="entry name" value="PRK02318.1-3"/>
    <property type="match status" value="1"/>
</dbReference>
<proteinExistence type="inferred from homology"/>
<feature type="domain" description="Mannitol dehydrogenase N-terminal" evidence="8">
    <location>
        <begin position="2"/>
        <end position="192"/>
    </location>
</feature>
<dbReference type="RefSeq" id="WP_323467012.1">
    <property type="nucleotide sequence ID" value="NZ_CP144224.1"/>
</dbReference>
<dbReference type="HAMAP" id="MF_00196">
    <property type="entry name" value="Mannitol_dehydrog"/>
    <property type="match status" value="1"/>
</dbReference>
<evidence type="ECO:0000256" key="5">
    <source>
        <dbReference type="ARBA" id="ARBA00023027"/>
    </source>
</evidence>
<evidence type="ECO:0000259" key="9">
    <source>
        <dbReference type="Pfam" id="PF08125"/>
    </source>
</evidence>
<comment type="caution">
    <text evidence="10">The sequence shown here is derived from an EMBL/GenBank/DDBJ whole genome shotgun (WGS) entry which is preliminary data.</text>
</comment>
<dbReference type="EMBL" id="JAWJAY010000003">
    <property type="protein sequence ID" value="MDV2886188.1"/>
    <property type="molecule type" value="Genomic_DNA"/>
</dbReference>
<dbReference type="PRINTS" id="PR00084">
    <property type="entry name" value="MTLDHDRGNASE"/>
</dbReference>
<evidence type="ECO:0000256" key="1">
    <source>
        <dbReference type="ARBA" id="ARBA00006541"/>
    </source>
</evidence>
<dbReference type="PANTHER" id="PTHR30524:SF0">
    <property type="entry name" value="ALTRONATE OXIDOREDUCTASE-RELATED"/>
    <property type="match status" value="1"/>
</dbReference>
<dbReference type="GO" id="GO:0005829">
    <property type="term" value="C:cytosol"/>
    <property type="evidence" value="ECO:0007669"/>
    <property type="project" value="TreeGrafter"/>
</dbReference>
<evidence type="ECO:0000256" key="4">
    <source>
        <dbReference type="ARBA" id="ARBA00023002"/>
    </source>
</evidence>
<feature type="binding site" evidence="7">
    <location>
        <begin position="3"/>
        <end position="14"/>
    </location>
    <ligand>
        <name>NAD(+)</name>
        <dbReference type="ChEBI" id="CHEBI:57540"/>
    </ligand>
</feature>
<comment type="catalytic activity">
    <reaction evidence="6 7">
        <text>D-mannitol 1-phosphate + NAD(+) = beta-D-fructose 6-phosphate + NADH + H(+)</text>
        <dbReference type="Rhea" id="RHEA:19661"/>
        <dbReference type="ChEBI" id="CHEBI:15378"/>
        <dbReference type="ChEBI" id="CHEBI:57540"/>
        <dbReference type="ChEBI" id="CHEBI:57634"/>
        <dbReference type="ChEBI" id="CHEBI:57945"/>
        <dbReference type="ChEBI" id="CHEBI:61381"/>
        <dbReference type="EC" id="1.1.1.17"/>
    </reaction>
</comment>
<reference evidence="10" key="1">
    <citation type="submission" date="2023-10" db="EMBL/GenBank/DDBJ databases">
        <title>Screening of Alkalihalophilus pseudofirmusBZ-TG-HK211 and Its Alleviation of Salt Stress on Rapeseed Growth.</title>
        <authorList>
            <person name="Zhao B."/>
            <person name="Guo T."/>
        </authorList>
    </citation>
    <scope>NUCLEOTIDE SEQUENCE</scope>
    <source>
        <strain evidence="10">BZ-TG-HK211</strain>
    </source>
</reference>
<evidence type="ECO:0000256" key="6">
    <source>
        <dbReference type="ARBA" id="ARBA00048615"/>
    </source>
</evidence>
<name>A0AAJ2NPQ0_ALKPS</name>
<dbReference type="GO" id="GO:0008926">
    <property type="term" value="F:mannitol-1-phosphate 5-dehydrogenase activity"/>
    <property type="evidence" value="ECO:0007669"/>
    <property type="project" value="UniProtKB-UniRule"/>
</dbReference>
<dbReference type="InterPro" id="IPR036291">
    <property type="entry name" value="NAD(P)-bd_dom_sf"/>
</dbReference>
<evidence type="ECO:0000313" key="10">
    <source>
        <dbReference type="EMBL" id="MDV2886188.1"/>
    </source>
</evidence>
<dbReference type="EC" id="1.1.1.17" evidence="2 7"/>
<dbReference type="NCBIfam" id="NF002652">
    <property type="entry name" value="PRK02318.2-5"/>
    <property type="match status" value="1"/>
</dbReference>
<feature type="domain" description="Mannitol dehydrogenase C-terminal" evidence="9">
    <location>
        <begin position="203"/>
        <end position="378"/>
    </location>
</feature>
<organism evidence="10 11">
    <name type="scientific">Alkalihalophilus pseudofirmus</name>
    <name type="common">Bacillus pseudofirmus</name>
    <dbReference type="NCBI Taxonomy" id="79885"/>
    <lineage>
        <taxon>Bacteria</taxon>
        <taxon>Bacillati</taxon>
        <taxon>Bacillota</taxon>
        <taxon>Bacilli</taxon>
        <taxon>Bacillales</taxon>
        <taxon>Bacillaceae</taxon>
        <taxon>Alkalihalophilus</taxon>
    </lineage>
</organism>
<dbReference type="Gene3D" id="1.10.1040.10">
    <property type="entry name" value="N-(1-d-carboxylethyl)-l-norvaline Dehydrogenase, domain 2"/>
    <property type="match status" value="1"/>
</dbReference>
<evidence type="ECO:0000256" key="2">
    <source>
        <dbReference type="ARBA" id="ARBA00012939"/>
    </source>
</evidence>
<evidence type="ECO:0000256" key="7">
    <source>
        <dbReference type="HAMAP-Rule" id="MF_00196"/>
    </source>
</evidence>